<dbReference type="InterPro" id="IPR010310">
    <property type="entry name" value="T7SS_ESAT-6-like"/>
</dbReference>
<dbReference type="KEGG" id="btw:BF38_2197"/>
<dbReference type="RefSeq" id="WP_000925809.1">
    <property type="nucleotide sequence ID" value="NZ_CP009335.1"/>
</dbReference>
<proteinExistence type="predicted"/>
<sequence length="291" mass="31506">MLLNEIKVPPEELERISKNFHHAGIEAKMKHENLKKDIDMLYNCWYGLSSQNFFISFNLSKGILDTYVDKLEYIEKKLAQIAEKFRDTDESYIFEESSNLLKTSKDYIESGLYGDTLTYEVTGEIPKNFDSIPSKILAGEQIGGEAKGAVVDAGYKFSEESTLHEQLVSGEAKLAMEQGKFEASADASLIDFSYDGEQGRVSTEFLHGEAKAELGAGGGELAAKIDGAKVEGEFKIPIWGNWEITVGGDASYGSLGIAAGGKVSNSGGEAHGSLGVGPFGLGLKLGVNKHN</sequence>
<protein>
    <submittedName>
        <fullName evidence="1">Type VII secretion target family protein</fullName>
    </submittedName>
    <submittedName>
        <fullName evidence="2">WXG100 family type VII secretion target</fullName>
    </submittedName>
</protein>
<reference evidence="2 4" key="2">
    <citation type="submission" date="2020-05" db="EMBL/GenBank/DDBJ databases">
        <title>FDA dAtabase for Regulatory Grade micrObial Sequences (FDA-ARGOS): Supporting development and validation of Infectious Disease Dx tests.</title>
        <authorList>
            <person name="Nelson B."/>
            <person name="Plummer A."/>
            <person name="Tallon L."/>
            <person name="Sadzewicz L."/>
            <person name="Zhao X."/>
            <person name="Vavikolanu K."/>
            <person name="Mehta A."/>
            <person name="Aluvathingal J."/>
            <person name="Nadendla S."/>
            <person name="Myers T."/>
            <person name="Yan Y."/>
            <person name="Sichtig H."/>
        </authorList>
    </citation>
    <scope>NUCLEOTIDE SEQUENCE [LARGE SCALE GENOMIC DNA]</scope>
    <source>
        <strain evidence="2 4">FDAARGOS_795</strain>
    </source>
</reference>
<dbReference type="Pfam" id="PF06013">
    <property type="entry name" value="WXG100"/>
    <property type="match status" value="1"/>
</dbReference>
<evidence type="ECO:0000313" key="4">
    <source>
        <dbReference type="Proteomes" id="UP000501107"/>
    </source>
</evidence>
<organism evidence="2 4">
    <name type="scientific">Bacillus thuringiensis</name>
    <dbReference type="NCBI Taxonomy" id="1428"/>
    <lineage>
        <taxon>Bacteria</taxon>
        <taxon>Bacillati</taxon>
        <taxon>Bacillota</taxon>
        <taxon>Bacilli</taxon>
        <taxon>Bacillales</taxon>
        <taxon>Bacillaceae</taxon>
        <taxon>Bacillus</taxon>
        <taxon>Bacillus cereus group</taxon>
    </lineage>
</organism>
<evidence type="ECO:0000313" key="1">
    <source>
        <dbReference type="EMBL" id="AJG76354.1"/>
    </source>
</evidence>
<dbReference type="SUPFAM" id="SSF140453">
    <property type="entry name" value="EsxAB dimer-like"/>
    <property type="match status" value="1"/>
</dbReference>
<dbReference type="InterPro" id="IPR036689">
    <property type="entry name" value="ESAT-6-like_sf"/>
</dbReference>
<dbReference type="Gene3D" id="1.10.287.850">
    <property type="entry name" value="HP0062-like domain"/>
    <property type="match status" value="1"/>
</dbReference>
<dbReference type="Proteomes" id="UP000031876">
    <property type="component" value="Chromosome"/>
</dbReference>
<reference evidence="1 3" key="1">
    <citation type="journal article" date="2015" name="Genome Announc.">
        <title>Complete genome sequences for 35 biothreat assay-relevant bacillus species.</title>
        <authorList>
            <person name="Johnson S.L."/>
            <person name="Daligault H.E."/>
            <person name="Davenport K.W."/>
            <person name="Jaissle J."/>
            <person name="Frey K.G."/>
            <person name="Ladner J.T."/>
            <person name="Broomall S.M."/>
            <person name="Bishop-Lilly K.A."/>
            <person name="Bruce D.C."/>
            <person name="Gibbons H.S."/>
            <person name="Coyne S.R."/>
            <person name="Lo C.C."/>
            <person name="Meincke L."/>
            <person name="Munk A.C."/>
            <person name="Koroleva G.I."/>
            <person name="Rosenzweig C.N."/>
            <person name="Palacios G.F."/>
            <person name="Redden C.L."/>
            <person name="Minogue T.D."/>
            <person name="Chain P.S."/>
        </authorList>
    </citation>
    <scope>NUCLEOTIDE SEQUENCE [LARGE SCALE GENOMIC DNA]</scope>
    <source>
        <strain evidence="1 3">HD1011</strain>
    </source>
</reference>
<gene>
    <name evidence="1" type="ORF">BF38_2197</name>
    <name evidence="2" type="ORF">FOC89_18660</name>
</gene>
<name>A0A0B5NF09_BACTU</name>
<evidence type="ECO:0000313" key="2">
    <source>
        <dbReference type="EMBL" id="QKH25863.1"/>
    </source>
</evidence>
<accession>A0A0B5NF09</accession>
<dbReference type="NCBIfam" id="TIGR03930">
    <property type="entry name" value="WXG100_ESAT6"/>
    <property type="match status" value="1"/>
</dbReference>
<dbReference type="AlphaFoldDB" id="A0A0B5NF09"/>
<dbReference type="EMBL" id="CP009335">
    <property type="protein sequence ID" value="AJG76354.1"/>
    <property type="molecule type" value="Genomic_DNA"/>
</dbReference>
<dbReference type="Proteomes" id="UP000501107">
    <property type="component" value="Chromosome"/>
</dbReference>
<dbReference type="EMBL" id="CP053980">
    <property type="protein sequence ID" value="QKH25863.1"/>
    <property type="molecule type" value="Genomic_DNA"/>
</dbReference>
<evidence type="ECO:0000313" key="3">
    <source>
        <dbReference type="Proteomes" id="UP000031876"/>
    </source>
</evidence>